<keyword evidence="2" id="KW-0479">Metal-binding</keyword>
<evidence type="ECO:0000256" key="1">
    <source>
        <dbReference type="ARBA" id="ARBA00001947"/>
    </source>
</evidence>
<dbReference type="EMBL" id="PEDP01000568">
    <property type="protein sequence ID" value="POS85549.1"/>
    <property type="molecule type" value="Genomic_DNA"/>
</dbReference>
<dbReference type="Proteomes" id="UP000237438">
    <property type="component" value="Unassembled WGS sequence"/>
</dbReference>
<dbReference type="GO" id="GO:0046098">
    <property type="term" value="P:guanine metabolic process"/>
    <property type="evidence" value="ECO:0007669"/>
    <property type="project" value="TreeGrafter"/>
</dbReference>
<keyword evidence="3" id="KW-0378">Hydrolase</keyword>
<evidence type="ECO:0000256" key="3">
    <source>
        <dbReference type="ARBA" id="ARBA00022801"/>
    </source>
</evidence>
<evidence type="ECO:0000313" key="7">
    <source>
        <dbReference type="Proteomes" id="UP000237438"/>
    </source>
</evidence>
<dbReference type="GO" id="GO:0008892">
    <property type="term" value="F:guanine deaminase activity"/>
    <property type="evidence" value="ECO:0007669"/>
    <property type="project" value="TreeGrafter"/>
</dbReference>
<evidence type="ECO:0000259" key="5">
    <source>
        <dbReference type="Pfam" id="PF01979"/>
    </source>
</evidence>
<comment type="cofactor">
    <cofactor evidence="1">
        <name>Zn(2+)</name>
        <dbReference type="ChEBI" id="CHEBI:29105"/>
    </cofactor>
</comment>
<evidence type="ECO:0000313" key="6">
    <source>
        <dbReference type="EMBL" id="POS85549.1"/>
    </source>
</evidence>
<dbReference type="PANTHER" id="PTHR11271">
    <property type="entry name" value="GUANINE DEAMINASE"/>
    <property type="match status" value="1"/>
</dbReference>
<organism evidence="6 7">
    <name type="scientific">Erysiphe pulchra</name>
    <dbReference type="NCBI Taxonomy" id="225359"/>
    <lineage>
        <taxon>Eukaryota</taxon>
        <taxon>Fungi</taxon>
        <taxon>Dikarya</taxon>
        <taxon>Ascomycota</taxon>
        <taxon>Pezizomycotina</taxon>
        <taxon>Leotiomycetes</taxon>
        <taxon>Erysiphales</taxon>
        <taxon>Erysiphaceae</taxon>
        <taxon>Erysiphe</taxon>
    </lineage>
</organism>
<sequence>MSGTVRKSIFFGTFVSSQSLDTLSYQRDVAVCVDEKGVIKAFDKECRQGVTVTETLLNKLGWKECDVTIWRSQKGQFYFPGFIASQYPNVGVFGKTTLMDWLNNYTFPIESSMKDSIKWNNNCRLFCNNTIDTGNSLITPIITPRFAPSCTSQMMYKLGALHRETGLPIQTHISENRNEIDIVHKIFPQCTSYANVYDQHGLLGKKTILAHAVHLTEEEVNLIKLRQSKISHCPISNTALTSGEAKIRWLLKKGIDVGLGSDVSGGYSTSILETAKHAILVSRHLAMNGDEEAKLSVEEALYLATRGGAKVIGLEQKLGAFDVGMMWDVQLIGLNSFLDDFDGGNSNSDSDSDSSNSNNRRPFRNDGKVDIFSWEVEEKSLVEKWIFNGDDRNTLAVWVQGRLVHHRGVN</sequence>
<gene>
    <name evidence="6" type="ORF">EPUL_003216</name>
</gene>
<reference evidence="6 7" key="1">
    <citation type="submission" date="2017-10" db="EMBL/GenBank/DDBJ databases">
        <title>Development of genomic resources for the powdery mildew, Erysiphe pulchra.</title>
        <authorList>
            <person name="Wadl P.A."/>
            <person name="Mack B.M."/>
            <person name="Moore G."/>
            <person name="Beltz S.B."/>
        </authorList>
    </citation>
    <scope>NUCLEOTIDE SEQUENCE [LARGE SCALE GENOMIC DNA]</scope>
    <source>
        <strain evidence="6">Cflorida</strain>
    </source>
</reference>
<dbReference type="GO" id="GO:0005829">
    <property type="term" value="C:cytosol"/>
    <property type="evidence" value="ECO:0007669"/>
    <property type="project" value="TreeGrafter"/>
</dbReference>
<accession>A0A2S4PU48</accession>
<protein>
    <recommendedName>
        <fullName evidence="5">Amidohydrolase-related domain-containing protein</fullName>
    </recommendedName>
</protein>
<dbReference type="OrthoDB" id="194468at2759"/>
<dbReference type="AlphaFoldDB" id="A0A2S4PU48"/>
<dbReference type="SUPFAM" id="SSF51556">
    <property type="entry name" value="Metallo-dependent hydrolases"/>
    <property type="match status" value="1"/>
</dbReference>
<comment type="caution">
    <text evidence="6">The sequence shown here is derived from an EMBL/GenBank/DDBJ whole genome shotgun (WGS) entry which is preliminary data.</text>
</comment>
<dbReference type="InterPro" id="IPR011059">
    <property type="entry name" value="Metal-dep_hydrolase_composite"/>
</dbReference>
<name>A0A2S4PU48_9PEZI</name>
<feature type="domain" description="Amidohydrolase-related" evidence="5">
    <location>
        <begin position="125"/>
        <end position="404"/>
    </location>
</feature>
<evidence type="ECO:0000256" key="2">
    <source>
        <dbReference type="ARBA" id="ARBA00022723"/>
    </source>
</evidence>
<evidence type="ECO:0000256" key="4">
    <source>
        <dbReference type="ARBA" id="ARBA00022833"/>
    </source>
</evidence>
<keyword evidence="7" id="KW-1185">Reference proteome</keyword>
<dbReference type="InterPro" id="IPR006680">
    <property type="entry name" value="Amidohydro-rel"/>
</dbReference>
<dbReference type="InterPro" id="IPR032466">
    <property type="entry name" value="Metal_Hydrolase"/>
</dbReference>
<keyword evidence="4" id="KW-0862">Zinc</keyword>
<dbReference type="Gene3D" id="2.30.40.10">
    <property type="entry name" value="Urease, subunit C, domain 1"/>
    <property type="match status" value="2"/>
</dbReference>
<dbReference type="PANTHER" id="PTHR11271:SF6">
    <property type="entry name" value="GUANINE DEAMINASE"/>
    <property type="match status" value="1"/>
</dbReference>
<dbReference type="GO" id="GO:0008270">
    <property type="term" value="F:zinc ion binding"/>
    <property type="evidence" value="ECO:0007669"/>
    <property type="project" value="TreeGrafter"/>
</dbReference>
<dbReference type="InterPro" id="IPR051607">
    <property type="entry name" value="Metallo-dep_hydrolases"/>
</dbReference>
<dbReference type="Pfam" id="PF01979">
    <property type="entry name" value="Amidohydro_1"/>
    <property type="match status" value="1"/>
</dbReference>
<dbReference type="SUPFAM" id="SSF51338">
    <property type="entry name" value="Composite domain of metallo-dependent hydrolases"/>
    <property type="match status" value="1"/>
</dbReference>
<proteinExistence type="predicted"/>
<dbReference type="STRING" id="225359.A0A2S4PU48"/>
<dbReference type="Gene3D" id="3.20.20.140">
    <property type="entry name" value="Metal-dependent hydrolases"/>
    <property type="match status" value="1"/>
</dbReference>